<evidence type="ECO:0000259" key="3">
    <source>
        <dbReference type="Pfam" id="PF02719"/>
    </source>
</evidence>
<keyword evidence="5" id="KW-1185">Reference proteome</keyword>
<protein>
    <submittedName>
        <fullName evidence="4">WbpM protein</fullName>
    </submittedName>
</protein>
<feature type="domain" description="Polysaccharide biosynthesis protein CapD-like" evidence="3">
    <location>
        <begin position="311"/>
        <end position="599"/>
    </location>
</feature>
<evidence type="ECO:0000256" key="2">
    <source>
        <dbReference type="SAM" id="Phobius"/>
    </source>
</evidence>
<dbReference type="Proteomes" id="UP000018004">
    <property type="component" value="Unassembled WGS sequence"/>
</dbReference>
<dbReference type="SUPFAM" id="SSF51735">
    <property type="entry name" value="NAD(P)-binding Rossmann-fold domains"/>
    <property type="match status" value="1"/>
</dbReference>
<accession>V6SKZ4</accession>
<proteinExistence type="inferred from homology"/>
<feature type="transmembrane region" description="Helical" evidence="2">
    <location>
        <begin position="68"/>
        <end position="88"/>
    </location>
</feature>
<reference evidence="4 5" key="1">
    <citation type="submission" date="2013-08" db="EMBL/GenBank/DDBJ databases">
        <title>Flavobacterium limnosediminis JC2902 genome sequencing.</title>
        <authorList>
            <person name="Lee K."/>
            <person name="Yi H."/>
            <person name="Park S."/>
            <person name="Chun J."/>
        </authorList>
    </citation>
    <scope>NUCLEOTIDE SEQUENCE [LARGE SCALE GENOMIC DNA]</scope>
    <source>
        <strain evidence="4 5">JC2902</strain>
    </source>
</reference>
<comment type="similarity">
    <text evidence="1">Belongs to the polysaccharide synthase family.</text>
</comment>
<dbReference type="OrthoDB" id="9803111at2"/>
<comment type="caution">
    <text evidence="4">The sequence shown here is derived from an EMBL/GenBank/DDBJ whole genome shotgun (WGS) entry which is preliminary data.</text>
</comment>
<dbReference type="Gene3D" id="3.40.50.720">
    <property type="entry name" value="NAD(P)-binding Rossmann-like Domain"/>
    <property type="match status" value="2"/>
</dbReference>
<dbReference type="Pfam" id="PF02719">
    <property type="entry name" value="Polysacc_synt_2"/>
    <property type="match status" value="1"/>
</dbReference>
<keyword evidence="2" id="KW-0472">Membrane</keyword>
<dbReference type="PANTHER" id="PTHR43318">
    <property type="entry name" value="UDP-N-ACETYLGLUCOSAMINE 4,6-DEHYDRATASE"/>
    <property type="match status" value="1"/>
</dbReference>
<dbReference type="CDD" id="cd05237">
    <property type="entry name" value="UDP_invert_4-6DH_SDR_e"/>
    <property type="match status" value="1"/>
</dbReference>
<name>V6SKZ4_9FLAO</name>
<feature type="transmembrane region" description="Helical" evidence="2">
    <location>
        <begin position="127"/>
        <end position="150"/>
    </location>
</feature>
<dbReference type="AlphaFoldDB" id="V6SKZ4"/>
<keyword evidence="2" id="KW-1133">Transmembrane helix</keyword>
<dbReference type="PATRIC" id="fig|1341181.4.peg.1924"/>
<dbReference type="PANTHER" id="PTHR43318:SF1">
    <property type="entry name" value="POLYSACCHARIDE BIOSYNTHESIS PROTEIN EPSC-RELATED"/>
    <property type="match status" value="1"/>
</dbReference>
<organism evidence="4 5">
    <name type="scientific">Flavobacterium limnosediminis JC2902</name>
    <dbReference type="NCBI Taxonomy" id="1341181"/>
    <lineage>
        <taxon>Bacteria</taxon>
        <taxon>Pseudomonadati</taxon>
        <taxon>Bacteroidota</taxon>
        <taxon>Flavobacteriia</taxon>
        <taxon>Flavobacteriales</taxon>
        <taxon>Flavobacteriaceae</taxon>
        <taxon>Flavobacterium</taxon>
    </lineage>
</organism>
<keyword evidence="2" id="KW-0812">Transmembrane</keyword>
<evidence type="ECO:0000313" key="5">
    <source>
        <dbReference type="Proteomes" id="UP000018004"/>
    </source>
</evidence>
<feature type="transmembrane region" description="Helical" evidence="2">
    <location>
        <begin position="100"/>
        <end position="121"/>
    </location>
</feature>
<dbReference type="InterPro" id="IPR036291">
    <property type="entry name" value="NAD(P)-bd_dom_sf"/>
</dbReference>
<evidence type="ECO:0000256" key="1">
    <source>
        <dbReference type="ARBA" id="ARBA00007430"/>
    </source>
</evidence>
<dbReference type="STRING" id="1341181.FLJC2902T_19590"/>
<dbReference type="InterPro" id="IPR051203">
    <property type="entry name" value="Polysaccharide_Synthase-Rel"/>
</dbReference>
<dbReference type="eggNOG" id="COG1086">
    <property type="taxonomic scope" value="Bacteria"/>
</dbReference>
<feature type="transmembrane region" description="Helical" evidence="2">
    <location>
        <begin position="30"/>
        <end position="48"/>
    </location>
</feature>
<dbReference type="InterPro" id="IPR003869">
    <property type="entry name" value="Polysac_CapD-like"/>
</dbReference>
<sequence length="655" mass="74400">MLKMKRLRKSSVSKFIIRNKWIPISYLPRWFVFCIDIILVVLANLVYYSIVSNLNVSFYETLSLPERFALKVAAYVLFFLVFKTYSGIVRHSTLHDGFNLFKATFCTFITLAGFNYFYYFFFGKKIFLMPGLAINFFITLLFLIAFRIIVKVLYQVYLELGNQRNFEKVVVYGTDYKSVALANALLMDPKQKYKLIAFVEPRKSSVSLDKKILNIPVITYNKSLFKSIENLGVTNIIITENKLSGNLRDKAIDKCLEHGIRLLTIPSVTDWTDYKNITKSIKTFEIQDLLERKPIELDYTNISEKVSEKVILVSGAAGSIGSEMVRQLIAFKPDTVLLLDQAETPLHELSIDLQKSMSCEIIPLIADIRDKKQLEQIFKKYRPQLVFHAAAYKHVPLMEINPKQAVLTNILGTKNLADLAVQYDVSRFVMVSTDKAVNPTNIMGASKRIAEKYIQSYSVHLKQNKVNPTKFITTRFGNVLGSNGSVVPLFTKQIKEGGPVTITHPDIIRYFMTIPEACQLVLEAGVMGNGGEIFIFDMGKPVKIVDLAKKMIRLAGFTPNKEIPIEFVGLRPGEKLYEELLSDTSTTLPTHHDKIMIAKDITEDYIGVQKAIEELISVSKEDDVLETVTLMKQIVPEFKSQNSHFESLDSITGLQ</sequence>
<gene>
    <name evidence="4" type="ORF">FLJC2902T_19590</name>
</gene>
<dbReference type="EMBL" id="AVGG01000011">
    <property type="protein sequence ID" value="ESU27256.1"/>
    <property type="molecule type" value="Genomic_DNA"/>
</dbReference>
<evidence type="ECO:0000313" key="4">
    <source>
        <dbReference type="EMBL" id="ESU27256.1"/>
    </source>
</evidence>